<dbReference type="CDD" id="cd22160">
    <property type="entry name" value="F-box_AtFBL13-like"/>
    <property type="match status" value="1"/>
</dbReference>
<sequence length="598" mass="69236">MKLVGGTVFLFLIMIASYYQISLHMISESTRQRSEEDNIDWVQEDASMKETEDRTNSDQKDTSVDHISQLPDHIIHHILSHLRNVKDVIRTSILSKKWRALWYSFSVLIFDERKFAAEIGHEDGSNMESMFRNYVTHALLKHDAKKSHLQKLVVHMIAFDLLQDTDYLDLWLSIAICRNIKELDLHIGIKNNKRYTLTSCVFSSKALTGMRLSGCELTSDNVTLPNLQKLYLHKIPLVEHFIQNLISGCHSIEDLRFIKCSGLKHLQVSNLSKLKRVDIHHCTQLKKVVINAPKLETFWYCGKKTTHCKVSLEECTSLKRLTLEHPQVTRDFCENQLSNFPVLEKLHLSMSNNKSKYVIISNPHLQKLTLKGCQKLRNAVIDASNLVSFECKGETMPWVEVHPLSFTYAKLYFVSKPGHRVVGYGDKIWISVKSFIEKFNPEEFKLILYSNKNIVIHEDLNNVTLPPMPDLGCEIIKSSACMDDILFSLLRALHPVTLSIISSPDSKFPKSVYEMIKIKDEDPNCCIYNASNNKCWRHFLKDVNFEDLNHVKFEDTEVSKEDKRTSTWYNWLQSEYATLKCQVTSLRLSWNSRQQHAL</sequence>
<evidence type="ECO:0000259" key="2">
    <source>
        <dbReference type="SMART" id="SM00256"/>
    </source>
</evidence>
<dbReference type="InterPro" id="IPR001810">
    <property type="entry name" value="F-box_dom"/>
</dbReference>
<dbReference type="Pfam" id="PF23622">
    <property type="entry name" value="LRR_At1g61320_AtMIF1"/>
    <property type="match status" value="1"/>
</dbReference>
<keyword evidence="4" id="KW-1185">Reference proteome</keyword>
<dbReference type="InterPro" id="IPR053772">
    <property type="entry name" value="At1g61320/At1g61330-like"/>
</dbReference>
<dbReference type="Proteomes" id="UP001189624">
    <property type="component" value="Chromosome 5"/>
</dbReference>
<evidence type="ECO:0000256" key="1">
    <source>
        <dbReference type="SAM" id="MobiDB-lite"/>
    </source>
</evidence>
<evidence type="ECO:0000313" key="3">
    <source>
        <dbReference type="EMBL" id="CAJ1955364.1"/>
    </source>
</evidence>
<dbReference type="Pfam" id="PF00646">
    <property type="entry name" value="F-box"/>
    <property type="match status" value="1"/>
</dbReference>
<proteinExistence type="predicted"/>
<dbReference type="InterPro" id="IPR055357">
    <property type="entry name" value="LRR_At1g61320_AtMIF1"/>
</dbReference>
<dbReference type="PANTHER" id="PTHR34145">
    <property type="entry name" value="OS02G0105600 PROTEIN"/>
    <property type="match status" value="1"/>
</dbReference>
<feature type="region of interest" description="Disordered" evidence="1">
    <location>
        <begin position="36"/>
        <end position="63"/>
    </location>
</feature>
<evidence type="ECO:0000313" key="4">
    <source>
        <dbReference type="Proteomes" id="UP001189624"/>
    </source>
</evidence>
<accession>A0AA86SL90</accession>
<dbReference type="InterPro" id="IPR053781">
    <property type="entry name" value="F-box_AtFBL13-like"/>
</dbReference>
<dbReference type="InterPro" id="IPR036047">
    <property type="entry name" value="F-box-like_dom_sf"/>
</dbReference>
<dbReference type="SUPFAM" id="SSF52047">
    <property type="entry name" value="RNI-like"/>
    <property type="match status" value="1"/>
</dbReference>
<dbReference type="SMART" id="SM00256">
    <property type="entry name" value="FBOX"/>
    <property type="match status" value="1"/>
</dbReference>
<dbReference type="SUPFAM" id="SSF81383">
    <property type="entry name" value="F-box domain"/>
    <property type="match status" value="1"/>
</dbReference>
<organism evidence="3 4">
    <name type="scientific">Sphenostylis stenocarpa</name>
    <dbReference type="NCBI Taxonomy" id="92480"/>
    <lineage>
        <taxon>Eukaryota</taxon>
        <taxon>Viridiplantae</taxon>
        <taxon>Streptophyta</taxon>
        <taxon>Embryophyta</taxon>
        <taxon>Tracheophyta</taxon>
        <taxon>Spermatophyta</taxon>
        <taxon>Magnoliopsida</taxon>
        <taxon>eudicotyledons</taxon>
        <taxon>Gunneridae</taxon>
        <taxon>Pentapetalae</taxon>
        <taxon>rosids</taxon>
        <taxon>fabids</taxon>
        <taxon>Fabales</taxon>
        <taxon>Fabaceae</taxon>
        <taxon>Papilionoideae</taxon>
        <taxon>50 kb inversion clade</taxon>
        <taxon>NPAAA clade</taxon>
        <taxon>indigoferoid/millettioid clade</taxon>
        <taxon>Phaseoleae</taxon>
        <taxon>Sphenostylis</taxon>
    </lineage>
</organism>
<feature type="domain" description="F-box" evidence="2">
    <location>
        <begin position="70"/>
        <end position="111"/>
    </location>
</feature>
<reference evidence="3" key="1">
    <citation type="submission" date="2023-10" db="EMBL/GenBank/DDBJ databases">
        <authorList>
            <person name="Domelevo Entfellner J.-B."/>
        </authorList>
    </citation>
    <scope>NUCLEOTIDE SEQUENCE</scope>
</reference>
<dbReference type="AlphaFoldDB" id="A0AA86SL90"/>
<dbReference type="Gramene" id="rna-AYBTSS11_LOCUS16086">
    <property type="protein sequence ID" value="CAJ1955364.1"/>
    <property type="gene ID" value="gene-AYBTSS11_LOCUS16086"/>
</dbReference>
<dbReference type="InterPro" id="IPR032675">
    <property type="entry name" value="LRR_dom_sf"/>
</dbReference>
<name>A0AA86SL90_9FABA</name>
<gene>
    <name evidence="3" type="ORF">AYBTSS11_LOCUS16086</name>
</gene>
<feature type="compositionally biased region" description="Basic and acidic residues" evidence="1">
    <location>
        <begin position="46"/>
        <end position="63"/>
    </location>
</feature>
<dbReference type="EMBL" id="OY731402">
    <property type="protein sequence ID" value="CAJ1955364.1"/>
    <property type="molecule type" value="Genomic_DNA"/>
</dbReference>
<dbReference type="PANTHER" id="PTHR34145:SF28">
    <property type="entry name" value="F-BOX DOMAIN-CONTAINING PROTEIN"/>
    <property type="match status" value="1"/>
</dbReference>
<protein>
    <recommendedName>
        <fullName evidence="2">F-box domain-containing protein</fullName>
    </recommendedName>
</protein>
<dbReference type="Gene3D" id="1.20.1280.50">
    <property type="match status" value="1"/>
</dbReference>
<dbReference type="Gene3D" id="3.80.10.10">
    <property type="entry name" value="Ribonuclease Inhibitor"/>
    <property type="match status" value="1"/>
</dbReference>